<comment type="caution">
    <text evidence="3">The sequence shown here is derived from an EMBL/GenBank/DDBJ whole genome shotgun (WGS) entry which is preliminary data.</text>
</comment>
<evidence type="ECO:0000313" key="4">
    <source>
        <dbReference type="Proteomes" id="UP001521116"/>
    </source>
</evidence>
<feature type="region of interest" description="Disordered" evidence="1">
    <location>
        <begin position="120"/>
        <end position="163"/>
    </location>
</feature>
<accession>A0ABR3SP33</accession>
<proteinExistence type="predicted"/>
<dbReference type="Pfam" id="PF11951">
    <property type="entry name" value="Fungal_trans_2"/>
    <property type="match status" value="1"/>
</dbReference>
<feature type="compositionally biased region" description="Acidic residues" evidence="1">
    <location>
        <begin position="120"/>
        <end position="138"/>
    </location>
</feature>
<protein>
    <recommendedName>
        <fullName evidence="5">C6 transcription factor</fullName>
    </recommendedName>
</protein>
<keyword evidence="2" id="KW-1133">Transmembrane helix</keyword>
<feature type="transmembrane region" description="Helical" evidence="2">
    <location>
        <begin position="37"/>
        <end position="59"/>
    </location>
</feature>
<evidence type="ECO:0000313" key="3">
    <source>
        <dbReference type="EMBL" id="KAL1625517.1"/>
    </source>
</evidence>
<keyword evidence="2" id="KW-0472">Membrane</keyword>
<dbReference type="Proteomes" id="UP001521116">
    <property type="component" value="Unassembled WGS sequence"/>
</dbReference>
<evidence type="ECO:0000256" key="1">
    <source>
        <dbReference type="SAM" id="MobiDB-lite"/>
    </source>
</evidence>
<evidence type="ECO:0008006" key="5">
    <source>
        <dbReference type="Google" id="ProtNLM"/>
    </source>
</evidence>
<sequence>MGVIDGDSHGASGYHLDAARKMIQLCTKDMKVGSADWTFLSFILDYFGYLSIMTSVVSINKQRHYICSDAQSIVPAMNSLEELRNRFGFDTSLSYPVRADLPQVARMSATRGTHIYEGELADEDEWEDVDEESDDDDNDSKVKAEEASKASTPRSPPSPEQRTSHLLDTATQMLTQTALLVLYTTSHGPHPVTAALLAKTDPCVDEFYRHMKTVQRNRNVAASLMWPCILVGSCTRKPEHQEALKAALLNSEFKSSFVRTVMQVLEHIWSGQDKIAFGPFGIKRVLALQNVRINTK</sequence>
<organism evidence="3 4">
    <name type="scientific">Neofusicoccum ribis</name>
    <dbReference type="NCBI Taxonomy" id="45134"/>
    <lineage>
        <taxon>Eukaryota</taxon>
        <taxon>Fungi</taxon>
        <taxon>Dikarya</taxon>
        <taxon>Ascomycota</taxon>
        <taxon>Pezizomycotina</taxon>
        <taxon>Dothideomycetes</taxon>
        <taxon>Dothideomycetes incertae sedis</taxon>
        <taxon>Botryosphaeriales</taxon>
        <taxon>Botryosphaeriaceae</taxon>
        <taxon>Neofusicoccum</taxon>
    </lineage>
</organism>
<name>A0ABR3SP33_9PEZI</name>
<dbReference type="EMBL" id="JAJVDC020000094">
    <property type="protein sequence ID" value="KAL1625517.1"/>
    <property type="molecule type" value="Genomic_DNA"/>
</dbReference>
<keyword evidence="4" id="KW-1185">Reference proteome</keyword>
<feature type="compositionally biased region" description="Basic and acidic residues" evidence="1">
    <location>
        <begin position="139"/>
        <end position="148"/>
    </location>
</feature>
<keyword evidence="2" id="KW-0812">Transmembrane</keyword>
<dbReference type="InterPro" id="IPR021858">
    <property type="entry name" value="Fun_TF"/>
</dbReference>
<evidence type="ECO:0000256" key="2">
    <source>
        <dbReference type="SAM" id="Phobius"/>
    </source>
</evidence>
<reference evidence="3 4" key="1">
    <citation type="submission" date="2024-02" db="EMBL/GenBank/DDBJ databases">
        <title>De novo assembly and annotation of 12 fungi associated with fruit tree decline syndrome in Ontario, Canada.</title>
        <authorList>
            <person name="Sulman M."/>
            <person name="Ellouze W."/>
            <person name="Ilyukhin E."/>
        </authorList>
    </citation>
    <scope>NUCLEOTIDE SEQUENCE [LARGE SCALE GENOMIC DNA]</scope>
    <source>
        <strain evidence="3 4">M1-105</strain>
    </source>
</reference>
<gene>
    <name evidence="3" type="ORF">SLS56_007339</name>
</gene>